<gene>
    <name evidence="1" type="ORF">B9Q17_00855</name>
</gene>
<protein>
    <recommendedName>
        <fullName evidence="3">DUF3168 domain-containing protein</fullName>
    </recommendedName>
</protein>
<proteinExistence type="predicted"/>
<evidence type="ECO:0000313" key="1">
    <source>
        <dbReference type="EMBL" id="OZC35629.1"/>
    </source>
</evidence>
<keyword evidence="2" id="KW-1185">Reference proteome</keyword>
<dbReference type="RefSeq" id="WP_094625470.1">
    <property type="nucleotide sequence ID" value="NZ_NEFY01000009.1"/>
</dbReference>
<name>A0A7Z1DTA9_9GAMM</name>
<dbReference type="AlphaFoldDB" id="A0A7Z1DTA9"/>
<reference evidence="1 2" key="1">
    <citation type="submission" date="2017-06" db="EMBL/GenBank/DDBJ databases">
        <title>Draft genome sequence of the halophilic bacterium Marinobacter vinifirmus FB1.</title>
        <authorList>
            <person name="Stepanov V.G."/>
            <person name="Roberts D.J."/>
            <person name="Fox G.E."/>
        </authorList>
    </citation>
    <scope>NUCLEOTIDE SEQUENCE [LARGE SCALE GENOMIC DNA]</scope>
    <source>
        <strain evidence="1 2">FB1</strain>
    </source>
</reference>
<dbReference type="Proteomes" id="UP000216984">
    <property type="component" value="Unassembled WGS sequence"/>
</dbReference>
<evidence type="ECO:0008006" key="3">
    <source>
        <dbReference type="Google" id="ProtNLM"/>
    </source>
</evidence>
<accession>A0A7Z1DTA9</accession>
<organism evidence="1 2">
    <name type="scientific">Marinobacter vinifirmus</name>
    <dbReference type="NCBI Taxonomy" id="355591"/>
    <lineage>
        <taxon>Bacteria</taxon>
        <taxon>Pseudomonadati</taxon>
        <taxon>Pseudomonadota</taxon>
        <taxon>Gammaproteobacteria</taxon>
        <taxon>Pseudomonadales</taxon>
        <taxon>Marinobacteraceae</taxon>
        <taxon>Marinobacter</taxon>
    </lineage>
</organism>
<sequence length="137" mass="15110">MPESIREQVVQAFADRIGAARADRIDSESDLPVRALWDPTETTEKNKYGKYDCTVTVQVAELAARDFSVNSSIQGNDMLSRLLDDALTTDHTLGGLCKGISYTGSTLDFPAEGQKEMIVLATFEVVYVINNSNPYQQ</sequence>
<evidence type="ECO:0000313" key="2">
    <source>
        <dbReference type="Proteomes" id="UP000216984"/>
    </source>
</evidence>
<dbReference type="EMBL" id="NEFY01000009">
    <property type="protein sequence ID" value="OZC35629.1"/>
    <property type="molecule type" value="Genomic_DNA"/>
</dbReference>
<comment type="caution">
    <text evidence="1">The sequence shown here is derived from an EMBL/GenBank/DDBJ whole genome shotgun (WGS) entry which is preliminary data.</text>
</comment>